<proteinExistence type="predicted"/>
<name>A0A1D2MGZ9_ORCCI</name>
<accession>A0A1D2MGZ9</accession>
<organism evidence="2 3">
    <name type="scientific">Orchesella cincta</name>
    <name type="common">Springtail</name>
    <name type="synonym">Podura cincta</name>
    <dbReference type="NCBI Taxonomy" id="48709"/>
    <lineage>
        <taxon>Eukaryota</taxon>
        <taxon>Metazoa</taxon>
        <taxon>Ecdysozoa</taxon>
        <taxon>Arthropoda</taxon>
        <taxon>Hexapoda</taxon>
        <taxon>Collembola</taxon>
        <taxon>Entomobryomorpha</taxon>
        <taxon>Entomobryoidea</taxon>
        <taxon>Orchesellidae</taxon>
        <taxon>Orchesellinae</taxon>
        <taxon>Orchesella</taxon>
    </lineage>
</organism>
<evidence type="ECO:0000313" key="3">
    <source>
        <dbReference type="Proteomes" id="UP000094527"/>
    </source>
</evidence>
<protein>
    <recommendedName>
        <fullName evidence="4">Protein sleepless</fullName>
    </recommendedName>
</protein>
<reference evidence="2 3" key="1">
    <citation type="journal article" date="2016" name="Genome Biol. Evol.">
        <title>Gene Family Evolution Reflects Adaptation to Soil Environmental Stressors in the Genome of the Collembolan Orchesella cincta.</title>
        <authorList>
            <person name="Faddeeva-Vakhrusheva A."/>
            <person name="Derks M.F."/>
            <person name="Anvar S.Y."/>
            <person name="Agamennone V."/>
            <person name="Suring W."/>
            <person name="Smit S."/>
            <person name="van Straalen N.M."/>
            <person name="Roelofs D."/>
        </authorList>
    </citation>
    <scope>NUCLEOTIDE SEQUENCE [LARGE SCALE GENOMIC DNA]</scope>
    <source>
        <tissue evidence="2">Mixed pool</tissue>
    </source>
</reference>
<dbReference type="AlphaFoldDB" id="A0A1D2MGZ9"/>
<sequence>MLRYHLLAIVVCLGICFPKLGNGLKCITCDDCDKSPGSSQECESSKYVHIPDDSRMACSYETLKGGEIRKRCTLIRKSPSGAANKKIHCYSSPLNKDKEKEDCVCFCDDCNKDKPDPSKKESCDTENGGNGVRNKLKSFIGIMCMFLGLLLLIL</sequence>
<evidence type="ECO:0008006" key="4">
    <source>
        <dbReference type="Google" id="ProtNLM"/>
    </source>
</evidence>
<evidence type="ECO:0000256" key="1">
    <source>
        <dbReference type="SAM" id="SignalP"/>
    </source>
</evidence>
<dbReference type="EMBL" id="LJIJ01001281">
    <property type="protein sequence ID" value="ODM92277.1"/>
    <property type="molecule type" value="Genomic_DNA"/>
</dbReference>
<dbReference type="Proteomes" id="UP000094527">
    <property type="component" value="Unassembled WGS sequence"/>
</dbReference>
<keyword evidence="3" id="KW-1185">Reference proteome</keyword>
<feature type="signal peptide" evidence="1">
    <location>
        <begin position="1"/>
        <end position="23"/>
    </location>
</feature>
<feature type="chain" id="PRO_5008904017" description="Protein sleepless" evidence="1">
    <location>
        <begin position="24"/>
        <end position="154"/>
    </location>
</feature>
<comment type="caution">
    <text evidence="2">The sequence shown here is derived from an EMBL/GenBank/DDBJ whole genome shotgun (WGS) entry which is preliminary data.</text>
</comment>
<evidence type="ECO:0000313" key="2">
    <source>
        <dbReference type="EMBL" id="ODM92277.1"/>
    </source>
</evidence>
<gene>
    <name evidence="2" type="ORF">Ocin01_14412</name>
</gene>
<keyword evidence="1" id="KW-0732">Signal</keyword>